<evidence type="ECO:0008006" key="5">
    <source>
        <dbReference type="Google" id="ProtNLM"/>
    </source>
</evidence>
<evidence type="ECO:0000313" key="4">
    <source>
        <dbReference type="Proteomes" id="UP000440004"/>
    </source>
</evidence>
<dbReference type="EMBL" id="WHNX01000052">
    <property type="protein sequence ID" value="MPW27259.1"/>
    <property type="molecule type" value="Genomic_DNA"/>
</dbReference>
<evidence type="ECO:0000313" key="3">
    <source>
        <dbReference type="EMBL" id="MPW27259.1"/>
    </source>
</evidence>
<dbReference type="AlphaFoldDB" id="A0A6A7KCK4"/>
<comment type="caution">
    <text evidence="3">The sequence shown here is derived from an EMBL/GenBank/DDBJ whole genome shotgun (WGS) entry which is preliminary data.</text>
</comment>
<evidence type="ECO:0000256" key="2">
    <source>
        <dbReference type="SAM" id="SignalP"/>
    </source>
</evidence>
<protein>
    <recommendedName>
        <fullName evidence="5">Sporulation lipoprotein YhcN/YlaJ (Spore_YhcN_YlaJ)</fullName>
    </recommendedName>
</protein>
<dbReference type="Proteomes" id="UP000440004">
    <property type="component" value="Unassembled WGS sequence"/>
</dbReference>
<keyword evidence="4" id="KW-1185">Reference proteome</keyword>
<reference evidence="3 4" key="1">
    <citation type="submission" date="2019-10" db="EMBL/GenBank/DDBJ databases">
        <title>Alkalibaculum tamaniensis sp.nov., a new alkaliphilic acetogen, isolated on methoxylated aromatics from a mud volcano.</title>
        <authorList>
            <person name="Khomyakova M.A."/>
            <person name="Merkel A.Y."/>
            <person name="Bonch-Osmolovskaya E.A."/>
            <person name="Slobodkin A.I."/>
        </authorList>
    </citation>
    <scope>NUCLEOTIDE SEQUENCE [LARGE SCALE GENOMIC DNA]</scope>
    <source>
        <strain evidence="3 4">M08DMB</strain>
    </source>
</reference>
<accession>A0A6A7KCK4</accession>
<feature type="compositionally biased region" description="Gly residues" evidence="1">
    <location>
        <begin position="97"/>
        <end position="109"/>
    </location>
</feature>
<keyword evidence="2" id="KW-0732">Signal</keyword>
<feature type="region of interest" description="Disordered" evidence="1">
    <location>
        <begin position="28"/>
        <end position="61"/>
    </location>
</feature>
<feature type="region of interest" description="Disordered" evidence="1">
    <location>
        <begin position="97"/>
        <end position="124"/>
    </location>
</feature>
<name>A0A6A7KCK4_9FIRM</name>
<dbReference type="Pfam" id="PF09580">
    <property type="entry name" value="Spore_YhcN_YlaJ"/>
    <property type="match status" value="1"/>
</dbReference>
<feature type="compositionally biased region" description="Polar residues" evidence="1">
    <location>
        <begin position="32"/>
        <end position="55"/>
    </location>
</feature>
<dbReference type="InterPro" id="IPR019076">
    <property type="entry name" value="Spore_lipoprot_YhcN/YlaJ-like"/>
</dbReference>
<gene>
    <name evidence="3" type="ORF">GC105_15945</name>
</gene>
<sequence>MKRIITAITVFTLVATFSFGCRPATPVEDGQRGTTRNNIITNDGTANDTTRNQGATGIANGGGSTYYGTADGVGGAGGTGNMGGTNAIGGTGGAGEAGAGGAGTGGTNAGGTRTPAGTLNNNAGRITDGNWNTALGETNRVNEIRSICNRKENVDDTSVVINDNNNTCYVGLDLDNNANLTETMKEQLSNEIKRADPNINRVYFTEDRNAVEDFVGTARDTVNVNWNRLQNLFR</sequence>
<evidence type="ECO:0000256" key="1">
    <source>
        <dbReference type="SAM" id="MobiDB-lite"/>
    </source>
</evidence>
<organism evidence="3 4">
    <name type="scientific">Alkalibaculum sporogenes</name>
    <dbReference type="NCBI Taxonomy" id="2655001"/>
    <lineage>
        <taxon>Bacteria</taxon>
        <taxon>Bacillati</taxon>
        <taxon>Bacillota</taxon>
        <taxon>Clostridia</taxon>
        <taxon>Eubacteriales</taxon>
        <taxon>Eubacteriaceae</taxon>
        <taxon>Alkalibaculum</taxon>
    </lineage>
</organism>
<feature type="signal peptide" evidence="2">
    <location>
        <begin position="1"/>
        <end position="20"/>
    </location>
</feature>
<dbReference type="PROSITE" id="PS51257">
    <property type="entry name" value="PROKAR_LIPOPROTEIN"/>
    <property type="match status" value="1"/>
</dbReference>
<proteinExistence type="predicted"/>
<feature type="chain" id="PRO_5039585894" description="Sporulation lipoprotein YhcN/YlaJ (Spore_YhcN_YlaJ)" evidence="2">
    <location>
        <begin position="21"/>
        <end position="234"/>
    </location>
</feature>
<dbReference type="RefSeq" id="WP_152806817.1">
    <property type="nucleotide sequence ID" value="NZ_WHNX01000052.1"/>
</dbReference>